<dbReference type="RefSeq" id="WP_013186219.1">
    <property type="nucleotide sequence ID" value="NC_014230.1"/>
</dbReference>
<accession>A3U5M4</accession>
<evidence type="ECO:0000259" key="1">
    <source>
        <dbReference type="Pfam" id="PF00149"/>
    </source>
</evidence>
<dbReference type="PIRSF" id="PIRSF000887">
    <property type="entry name" value="Pesterase_MJ0037"/>
    <property type="match status" value="1"/>
</dbReference>
<reference evidence="2 3" key="1">
    <citation type="journal article" date="2010" name="J. Bacteriol.">
        <title>The complete genome sequence of Croceibacter atlanticus HTCC2559T.</title>
        <authorList>
            <person name="Oh H.M."/>
            <person name="Kang I."/>
            <person name="Ferriera S."/>
            <person name="Giovannoni S.J."/>
            <person name="Cho J.C."/>
        </authorList>
    </citation>
    <scope>NUCLEOTIDE SEQUENCE [LARGE SCALE GENOMIC DNA]</scope>
    <source>
        <strain evidence="3">ATCC BAA-628 / HTCC2559 / KCTC 12090</strain>
    </source>
</reference>
<feature type="domain" description="Calcineurin-like phosphoesterase" evidence="1">
    <location>
        <begin position="28"/>
        <end position="129"/>
    </location>
</feature>
<dbReference type="InterPro" id="IPR026336">
    <property type="entry name" value="PdeM-like"/>
</dbReference>
<dbReference type="EMBL" id="CP002046">
    <property type="protein sequence ID" value="EAP87541.1"/>
    <property type="molecule type" value="Genomic_DNA"/>
</dbReference>
<evidence type="ECO:0000313" key="2">
    <source>
        <dbReference type="EMBL" id="EAP87541.1"/>
    </source>
</evidence>
<evidence type="ECO:0000313" key="3">
    <source>
        <dbReference type="Proteomes" id="UP000002297"/>
    </source>
</evidence>
<name>A3U5M4_CROAH</name>
<dbReference type="InterPro" id="IPR004843">
    <property type="entry name" value="Calcineurin-like_PHP"/>
</dbReference>
<gene>
    <name evidence="2" type="ordered locus">CA2559_02260</name>
</gene>
<dbReference type="GeneID" id="89452247"/>
<proteinExistence type="predicted"/>
<dbReference type="eggNOG" id="COG1407">
    <property type="taxonomic scope" value="Bacteria"/>
</dbReference>
<sequence>MNKPITIQNHNFTLHPSGAMYWHEREMLLISDVHLGKVSHFRKHGSAVPKKAIAKNFEKLQDVIQSFAPKIICFLGDLFHSNLNTEWKLFEQWTSTQTAAIVLVVGNHDIISPDRYEELGVKLVSEWVLDGFLLTHIPEERDALYNFSGHIHPGIKLRGIGRQFLKLPAFFQRKCQLILPAFGEFTGNYIMTPDKDDVVFAVTPEEVILVNTQE</sequence>
<dbReference type="SUPFAM" id="SSF56300">
    <property type="entry name" value="Metallo-dependent phosphatases"/>
    <property type="match status" value="1"/>
</dbReference>
<dbReference type="AlphaFoldDB" id="A3U5M4"/>
<dbReference type="InterPro" id="IPR029052">
    <property type="entry name" value="Metallo-depent_PP-like"/>
</dbReference>
<dbReference type="HOGENOM" id="CLU_075478_1_0_10"/>
<dbReference type="Pfam" id="PF00149">
    <property type="entry name" value="Metallophos"/>
    <property type="match status" value="1"/>
</dbReference>
<dbReference type="KEGG" id="cat:CA2559_02260"/>
<dbReference type="PANTHER" id="PTHR39323">
    <property type="entry name" value="BLR1149 PROTEIN"/>
    <property type="match status" value="1"/>
</dbReference>
<dbReference type="InterPro" id="IPR024173">
    <property type="entry name" value="Pesterase_MJ0037-like"/>
</dbReference>
<dbReference type="Proteomes" id="UP000002297">
    <property type="component" value="Chromosome"/>
</dbReference>
<dbReference type="GO" id="GO:0016787">
    <property type="term" value="F:hydrolase activity"/>
    <property type="evidence" value="ECO:0007669"/>
    <property type="project" value="InterPro"/>
</dbReference>
<dbReference type="STRING" id="216432.CA2559_02260"/>
<organism evidence="2 3">
    <name type="scientific">Croceibacter atlanticus (strain ATCC BAA-628 / JCM 21780 / CIP 108009 / IAM 15332 / KCTC 12090 / HTCC2559)</name>
    <dbReference type="NCBI Taxonomy" id="216432"/>
    <lineage>
        <taxon>Bacteria</taxon>
        <taxon>Pseudomonadati</taxon>
        <taxon>Bacteroidota</taxon>
        <taxon>Flavobacteriia</taxon>
        <taxon>Flavobacteriales</taxon>
        <taxon>Flavobacteriaceae</taxon>
        <taxon>Croceibacter</taxon>
    </lineage>
</organism>
<protein>
    <recommendedName>
        <fullName evidence="1">Calcineurin-like phosphoesterase domain-containing protein</fullName>
    </recommendedName>
</protein>
<keyword evidence="3" id="KW-1185">Reference proteome</keyword>
<dbReference type="NCBIfam" id="TIGR04123">
    <property type="entry name" value="P_estr_lig_assc"/>
    <property type="match status" value="1"/>
</dbReference>
<dbReference type="Gene3D" id="3.60.21.10">
    <property type="match status" value="1"/>
</dbReference>
<dbReference type="PANTHER" id="PTHR39323:SF1">
    <property type="entry name" value="BLR1149 PROTEIN"/>
    <property type="match status" value="1"/>
</dbReference>
<dbReference type="OrthoDB" id="9795838at2"/>